<dbReference type="GeneID" id="11972399"/>
<dbReference type="SUPFAM" id="SSF56228">
    <property type="entry name" value="Aldehyde ferredoxin oxidoreductase, N-terminal domain"/>
    <property type="match status" value="1"/>
</dbReference>
<evidence type="ECO:0000313" key="10">
    <source>
        <dbReference type="EMBL" id="AFD00970.1"/>
    </source>
</evidence>
<evidence type="ECO:0000256" key="5">
    <source>
        <dbReference type="ARBA" id="ARBA00023002"/>
    </source>
</evidence>
<dbReference type="GO" id="GO:0046872">
    <property type="term" value="F:metal ion binding"/>
    <property type="evidence" value="ECO:0007669"/>
    <property type="project" value="UniProtKB-KW"/>
</dbReference>
<dbReference type="Proteomes" id="UP000005233">
    <property type="component" value="Chromosome"/>
</dbReference>
<dbReference type="GO" id="GO:0009055">
    <property type="term" value="F:electron transfer activity"/>
    <property type="evidence" value="ECO:0007669"/>
    <property type="project" value="InterPro"/>
</dbReference>
<dbReference type="STRING" id="1041930.Mtc_2235"/>
<keyword evidence="3" id="KW-0004">4Fe-4S</keyword>
<comment type="cofactor">
    <cofactor evidence="8">
        <name>tungstopterin</name>
        <dbReference type="ChEBI" id="CHEBI:30402"/>
    </cofactor>
</comment>
<dbReference type="KEGG" id="mez:Mtc_2235"/>
<dbReference type="InterPro" id="IPR013983">
    <property type="entry name" value="Ald_Fedxn_OxRdtase_N"/>
</dbReference>
<proteinExistence type="inferred from homology"/>
<keyword evidence="11" id="KW-1185">Reference proteome</keyword>
<dbReference type="GO" id="GO:0033726">
    <property type="term" value="F:aldehyde ferredoxin oxidoreductase activity"/>
    <property type="evidence" value="ECO:0007669"/>
    <property type="project" value="UniProtKB-EC"/>
</dbReference>
<name>H8IA10_METCZ</name>
<dbReference type="eggNOG" id="arCOG00706">
    <property type="taxonomic scope" value="Archaea"/>
</dbReference>
<keyword evidence="5 10" id="KW-0560">Oxidoreductase</keyword>
<dbReference type="InterPro" id="IPR013984">
    <property type="entry name" value="Ald_Fedxn_OxRdtase_dom2"/>
</dbReference>
<dbReference type="EC" id="1.2.7.5" evidence="10"/>
<dbReference type="InterPro" id="IPR001203">
    <property type="entry name" value="OxRdtase_Ald_Fedxn_C"/>
</dbReference>
<gene>
    <name evidence="10" type="primary">aor-2</name>
    <name evidence="10" type="ordered locus">Mtc_2235</name>
</gene>
<evidence type="ECO:0000256" key="1">
    <source>
        <dbReference type="ARBA" id="ARBA00001966"/>
    </source>
</evidence>
<evidence type="ECO:0000256" key="2">
    <source>
        <dbReference type="ARBA" id="ARBA00011032"/>
    </source>
</evidence>
<dbReference type="Gene3D" id="1.10.599.10">
    <property type="entry name" value="Aldehyde Ferredoxin Oxidoreductase Protein, subunit A, domain 3"/>
    <property type="match status" value="1"/>
</dbReference>
<dbReference type="InterPro" id="IPR051919">
    <property type="entry name" value="W-dependent_AOR"/>
</dbReference>
<dbReference type="InterPro" id="IPR013985">
    <property type="entry name" value="Ald_Fedxn_OxRdtase_dom3"/>
</dbReference>
<dbReference type="Pfam" id="PF01314">
    <property type="entry name" value="AFOR_C"/>
    <property type="match status" value="1"/>
</dbReference>
<evidence type="ECO:0000256" key="3">
    <source>
        <dbReference type="ARBA" id="ARBA00022485"/>
    </source>
</evidence>
<dbReference type="AlphaFoldDB" id="H8IA10"/>
<dbReference type="OrthoDB" id="30771at2157"/>
<dbReference type="RefSeq" id="WP_014406801.1">
    <property type="nucleotide sequence ID" value="NC_017034.1"/>
</dbReference>
<comment type="similarity">
    <text evidence="2">Belongs to the AOR/FOR family.</text>
</comment>
<accession>H8IA10</accession>
<dbReference type="Pfam" id="PF02730">
    <property type="entry name" value="AFOR_N"/>
    <property type="match status" value="1"/>
</dbReference>
<comment type="cofactor">
    <cofactor evidence="1">
        <name>[4Fe-4S] cluster</name>
        <dbReference type="ChEBI" id="CHEBI:49883"/>
    </cofactor>
</comment>
<reference evidence="10 11" key="1">
    <citation type="journal article" date="2012" name="J. Bacteriol.">
        <title>Complete genome sequence of a thermophilic methanogen, Methanocella conradii HZ254, isolated from Chinese rice field soil.</title>
        <authorList>
            <person name="Lu Z."/>
            <person name="Lu Y."/>
        </authorList>
    </citation>
    <scope>NUCLEOTIDE SEQUENCE [LARGE SCALE GENOMIC DNA]</scope>
    <source>
        <strain evidence="11">DSM 24694 / JCM 17849 / CGMCC 1.5162 / HZ254</strain>
    </source>
</reference>
<sequence length="629" mass="68470">MRGGYAGKVLRLDLDGPSYRVERPREEDLERFIGGEGLCIKYLYDEVPPHADPLGPENRLIFMTGPLTGTLAPTSGRHCVATKSPLTGCQTTAHAGGSWGAELKFAGYDGIIVEGKSKSPVYVFIDDGDVHFYDASGLWGKDTLRTDTLIKKELNDDKLSITYIGPAGENLVKYATVMNDQQRSASRGGPGAVMGSKKLKAIAVRGTQDIRAASPGRYFKSMNELLDTCYGHVVTGSLFPSYGVTGIIGLMNEKGALPTRNHQTGNFEGADRISGQAMASAMLKKTRGCFCCTIHCTRVIDIPYGPYHGTRGKGPDYDSTVAFGSQCGNDSLEAAAHANLLCDMYGLDTVSAGATIAWAMELYERGIIGDDETRGVRLKWGDHEAMTSMVHKIATRSEFGAVLADGIEEAAKRVGRGSERYAQSVKNLDLPGIEARGSKGMALGYATDNRGGDNLRPFAAAAECMGFRSKELGMPESFDALGEADKARWVVQCQNYSVAVNSLVVCMFTIIAFTVEPGQYARHLSALTGMEYDKDRLLEAGERIWNLQRAFNAREGFSRRDDRLPYRLTSEPVPDGPTKGSVVHLEKMLDEYYEARGWDKETGWPTREKLAALGLEYAANDLEKSLPAT</sequence>
<dbReference type="SMART" id="SM00790">
    <property type="entry name" value="AFOR_N"/>
    <property type="match status" value="1"/>
</dbReference>
<evidence type="ECO:0000256" key="4">
    <source>
        <dbReference type="ARBA" id="ARBA00022723"/>
    </source>
</evidence>
<dbReference type="PANTHER" id="PTHR30038:SF0">
    <property type="entry name" value="TUNGSTEN-CONTAINING ALDEHYDE FERREDOXIN OXIDOREDUCTASE"/>
    <property type="match status" value="1"/>
</dbReference>
<evidence type="ECO:0000256" key="7">
    <source>
        <dbReference type="ARBA" id="ARBA00023014"/>
    </source>
</evidence>
<dbReference type="SUPFAM" id="SSF48310">
    <property type="entry name" value="Aldehyde ferredoxin oxidoreductase, C-terminal domains"/>
    <property type="match status" value="1"/>
</dbReference>
<feature type="domain" description="Aldehyde ferredoxin oxidoreductase N-terminal" evidence="9">
    <location>
        <begin position="5"/>
        <end position="208"/>
    </location>
</feature>
<keyword evidence="4" id="KW-0479">Metal-binding</keyword>
<dbReference type="PANTHER" id="PTHR30038">
    <property type="entry name" value="ALDEHYDE FERREDOXIN OXIDOREDUCTASE"/>
    <property type="match status" value="1"/>
</dbReference>
<dbReference type="Gene3D" id="1.10.569.10">
    <property type="entry name" value="Aldehyde Ferredoxin Oxidoreductase Protein, subunit A, domain 2"/>
    <property type="match status" value="1"/>
</dbReference>
<dbReference type="InterPro" id="IPR036021">
    <property type="entry name" value="Tungsten_al_ferr_oxy-like_C"/>
</dbReference>
<keyword evidence="6" id="KW-0408">Iron</keyword>
<dbReference type="EMBL" id="CP003243">
    <property type="protein sequence ID" value="AFD00970.1"/>
    <property type="molecule type" value="Genomic_DNA"/>
</dbReference>
<keyword evidence="7" id="KW-0411">Iron-sulfur</keyword>
<evidence type="ECO:0000256" key="8">
    <source>
        <dbReference type="ARBA" id="ARBA00049934"/>
    </source>
</evidence>
<protein>
    <submittedName>
        <fullName evidence="10">Aldehyde:ferredoxin oxidoreductase, tungsten containing</fullName>
        <ecNumber evidence="10">1.2.7.5</ecNumber>
    </submittedName>
</protein>
<dbReference type="HOGENOM" id="CLU_020364_1_0_2"/>
<organism evidence="10 11">
    <name type="scientific">Methanocella conradii (strain DSM 24694 / JCM 17849 / CGMCC 1.5162 / HZ254)</name>
    <dbReference type="NCBI Taxonomy" id="1041930"/>
    <lineage>
        <taxon>Archaea</taxon>
        <taxon>Methanobacteriati</taxon>
        <taxon>Methanobacteriota</taxon>
        <taxon>Stenosarchaea group</taxon>
        <taxon>Methanomicrobia</taxon>
        <taxon>Methanocellales</taxon>
        <taxon>Methanocellaceae</taxon>
        <taxon>Methanocella</taxon>
    </lineage>
</organism>
<dbReference type="Gene3D" id="3.60.9.10">
    <property type="entry name" value="Aldehyde ferredoxin oxidoreductase, N-terminal domain"/>
    <property type="match status" value="1"/>
</dbReference>
<evidence type="ECO:0000256" key="6">
    <source>
        <dbReference type="ARBA" id="ARBA00023004"/>
    </source>
</evidence>
<dbReference type="GO" id="GO:0051539">
    <property type="term" value="F:4 iron, 4 sulfur cluster binding"/>
    <property type="evidence" value="ECO:0007669"/>
    <property type="project" value="UniProtKB-KW"/>
</dbReference>
<evidence type="ECO:0000313" key="11">
    <source>
        <dbReference type="Proteomes" id="UP000005233"/>
    </source>
</evidence>
<dbReference type="InterPro" id="IPR036503">
    <property type="entry name" value="Ald_Fedxn_OxRdtase_N_sf"/>
</dbReference>
<evidence type="ECO:0000259" key="9">
    <source>
        <dbReference type="SMART" id="SM00790"/>
    </source>
</evidence>